<dbReference type="Pfam" id="PF00504">
    <property type="entry name" value="Chloroa_b-bind"/>
    <property type="match status" value="2"/>
</dbReference>
<gene>
    <name evidence="8" type="ORF">DUNSADRAFT_16302</name>
</gene>
<comment type="subcellular location">
    <subcellularLocation>
        <location evidence="6">Plastid</location>
        <location evidence="6">Chloroplast thylakoid membrane</location>
    </subcellularLocation>
</comment>
<sequence length="518" mass="55330">MPPLRPKESALARTGAPRTSILIKPFKITRLHAHEGGSDAPAPGPAPPKEQVASPPPAAAQAATEPPKPQVASPPPAAAEAAAEPPKPQAAAAASEAPPAPEPRKGSAFKGYVQQNLVQPGRTLQQLAGRKIYPGSDERALSYLTGSLPGDFGWDPLHLADTNDQDRLNNAMSMEWLSYAEVIHGRWAMLGAVGALSPEILGKAGVIPEETGLTWFQAGGLDSTSNLIAVPFTGPIPFQYWTDKFVLLYTMLVAMGFAETRRWQEYKQPGSVQKQFFLGLEKLTPPSQQPAYPGGGFFNFAGLGTKDEKKMFELKVKEIRNGRLAMLAFLGFMVQAEVTHVGPFQNLLAATEPSKLQVASPPPAAAEAAAEPPKPQAAAAASEAPPAPEPRKGSAFKGYVQQNLVQPGRTLQQLAGRKIYPGSDERALSYLTGSLPGDFGWDPLHLADTNDQDRLNNAMSMEWLSYAEVIHGRRAMLGVVGALSPEILGKAGVIPEDTGLTWFQASRLDSTSSEFSIL</sequence>
<evidence type="ECO:0000256" key="5">
    <source>
        <dbReference type="ARBA" id="ARBA00022991"/>
    </source>
</evidence>
<dbReference type="EMBL" id="MU070180">
    <property type="protein sequence ID" value="KAF5829282.1"/>
    <property type="molecule type" value="Genomic_DNA"/>
</dbReference>
<keyword evidence="4 6" id="KW-0934">Plastid</keyword>
<keyword evidence="3 6" id="KW-0602">Photosynthesis</keyword>
<feature type="compositionally biased region" description="Pro residues" evidence="7">
    <location>
        <begin position="42"/>
        <end position="58"/>
    </location>
</feature>
<feature type="region of interest" description="Disordered" evidence="7">
    <location>
        <begin position="358"/>
        <end position="394"/>
    </location>
</feature>
<dbReference type="InterPro" id="IPR001344">
    <property type="entry name" value="Chloro_AB-bd_pln"/>
</dbReference>
<dbReference type="Proteomes" id="UP000815325">
    <property type="component" value="Unassembled WGS sequence"/>
</dbReference>
<evidence type="ECO:0000256" key="6">
    <source>
        <dbReference type="RuleBase" id="RU363080"/>
    </source>
</evidence>
<evidence type="ECO:0000256" key="4">
    <source>
        <dbReference type="ARBA" id="ARBA00022640"/>
    </source>
</evidence>
<comment type="similarity">
    <text evidence="6">Belongs to the light-harvesting chlorophyll a/b-binding (LHC) protein family.</text>
</comment>
<name>A0ABQ7G3U6_DUNSA</name>
<evidence type="ECO:0000256" key="3">
    <source>
        <dbReference type="ARBA" id="ARBA00022531"/>
    </source>
</evidence>
<keyword evidence="6" id="KW-0604">Photosystem II</keyword>
<keyword evidence="6" id="KW-0793">Thylakoid</keyword>
<reference evidence="8" key="1">
    <citation type="submission" date="2017-08" db="EMBL/GenBank/DDBJ databases">
        <authorList>
            <person name="Polle J.E."/>
            <person name="Barry K."/>
            <person name="Cushman J."/>
            <person name="Schmutz J."/>
            <person name="Tran D."/>
            <person name="Hathwaick L.T."/>
            <person name="Yim W.C."/>
            <person name="Jenkins J."/>
            <person name="Mckie-Krisberg Z.M."/>
            <person name="Prochnik S."/>
            <person name="Lindquist E."/>
            <person name="Dockter R.B."/>
            <person name="Adam C."/>
            <person name="Molina H."/>
            <person name="Bunkerborg J."/>
            <person name="Jin E."/>
            <person name="Buchheim M."/>
            <person name="Magnuson J."/>
        </authorList>
    </citation>
    <scope>NUCLEOTIDE SEQUENCE</scope>
    <source>
        <strain evidence="8">CCAP 19/18</strain>
    </source>
</reference>
<comment type="function">
    <text evidence="6">The light-harvesting complex (LHC) functions as a light receptor, it captures and delivers excitation energy to photosystems with which it is closely associated.</text>
</comment>
<keyword evidence="9" id="KW-1185">Reference proteome</keyword>
<keyword evidence="6" id="KW-0603">Photosystem I</keyword>
<feature type="compositionally biased region" description="Pro residues" evidence="7">
    <location>
        <begin position="66"/>
        <end position="77"/>
    </location>
</feature>
<evidence type="ECO:0000313" key="9">
    <source>
        <dbReference type="Proteomes" id="UP000815325"/>
    </source>
</evidence>
<evidence type="ECO:0000256" key="2">
    <source>
        <dbReference type="ARBA" id="ARBA00022528"/>
    </source>
</evidence>
<dbReference type="PANTHER" id="PTHR21649">
    <property type="entry name" value="CHLOROPHYLL A/B BINDING PROTEIN"/>
    <property type="match status" value="1"/>
</dbReference>
<dbReference type="InterPro" id="IPR022796">
    <property type="entry name" value="Chloroa_b-bind"/>
</dbReference>
<proteinExistence type="inferred from homology"/>
<feature type="compositionally biased region" description="Low complexity" evidence="7">
    <location>
        <begin position="365"/>
        <end position="384"/>
    </location>
</feature>
<dbReference type="Gene3D" id="1.10.3460.10">
    <property type="entry name" value="Chlorophyll a/b binding protein domain"/>
    <property type="match status" value="2"/>
</dbReference>
<feature type="compositionally biased region" description="Low complexity" evidence="7">
    <location>
        <begin position="78"/>
        <end position="97"/>
    </location>
</feature>
<feature type="compositionally biased region" description="Basic and acidic residues" evidence="7">
    <location>
        <begin position="1"/>
        <end position="10"/>
    </location>
</feature>
<evidence type="ECO:0000313" key="8">
    <source>
        <dbReference type="EMBL" id="KAF5829282.1"/>
    </source>
</evidence>
<keyword evidence="5 6" id="KW-0157">Chromophore</keyword>
<organism evidence="8 9">
    <name type="scientific">Dunaliella salina</name>
    <name type="common">Green alga</name>
    <name type="synonym">Protococcus salinus</name>
    <dbReference type="NCBI Taxonomy" id="3046"/>
    <lineage>
        <taxon>Eukaryota</taxon>
        <taxon>Viridiplantae</taxon>
        <taxon>Chlorophyta</taxon>
        <taxon>core chlorophytes</taxon>
        <taxon>Chlorophyceae</taxon>
        <taxon>CS clade</taxon>
        <taxon>Chlamydomonadales</taxon>
        <taxon>Dunaliellaceae</taxon>
        <taxon>Dunaliella</taxon>
    </lineage>
</organism>
<protein>
    <recommendedName>
        <fullName evidence="6">Chlorophyll a-b binding protein, chloroplastic</fullName>
    </recommendedName>
</protein>
<evidence type="ECO:0000256" key="1">
    <source>
        <dbReference type="ARBA" id="ARBA00022494"/>
    </source>
</evidence>
<feature type="region of interest" description="Disordered" evidence="7">
    <location>
        <begin position="1"/>
        <end position="107"/>
    </location>
</feature>
<accession>A0ABQ7G3U6</accession>
<comment type="caution">
    <text evidence="8">The sequence shown here is derived from an EMBL/GenBank/DDBJ whole genome shotgun (WGS) entry which is preliminary data.</text>
</comment>
<keyword evidence="1 6" id="KW-0148">Chlorophyll</keyword>
<evidence type="ECO:0000256" key="7">
    <source>
        <dbReference type="SAM" id="MobiDB-lite"/>
    </source>
</evidence>
<dbReference type="SUPFAM" id="SSF103511">
    <property type="entry name" value="Chlorophyll a-b binding protein"/>
    <property type="match status" value="2"/>
</dbReference>
<keyword evidence="2 6" id="KW-0150">Chloroplast</keyword>